<feature type="domain" description="GGDEF" evidence="1">
    <location>
        <begin position="312"/>
        <end position="438"/>
    </location>
</feature>
<dbReference type="EMBL" id="CP045851">
    <property type="protein sequence ID" value="QGG94282.1"/>
    <property type="molecule type" value="Genomic_DNA"/>
</dbReference>
<dbReference type="GO" id="GO:0052621">
    <property type="term" value="F:diguanylate cyclase activity"/>
    <property type="evidence" value="ECO:0007669"/>
    <property type="project" value="TreeGrafter"/>
</dbReference>
<dbReference type="InterPro" id="IPR000160">
    <property type="entry name" value="GGDEF_dom"/>
</dbReference>
<gene>
    <name evidence="2" type="ORF">GH723_03745</name>
</gene>
<dbReference type="SUPFAM" id="SSF55073">
    <property type="entry name" value="Nucleotide cyclase"/>
    <property type="match status" value="1"/>
</dbReference>
<dbReference type="PROSITE" id="PS50887">
    <property type="entry name" value="GGDEF"/>
    <property type="match status" value="1"/>
</dbReference>
<dbReference type="PANTHER" id="PTHR45138">
    <property type="entry name" value="REGULATORY COMPONENTS OF SENSORY TRANSDUCTION SYSTEM"/>
    <property type="match status" value="1"/>
</dbReference>
<dbReference type="Gene3D" id="3.30.70.270">
    <property type="match status" value="1"/>
</dbReference>
<dbReference type="CDD" id="cd01949">
    <property type="entry name" value="GGDEF"/>
    <property type="match status" value="1"/>
</dbReference>
<protein>
    <submittedName>
        <fullName evidence="2">Diguanylate cyclase</fullName>
    </submittedName>
</protein>
<dbReference type="NCBIfam" id="TIGR00254">
    <property type="entry name" value="GGDEF"/>
    <property type="match status" value="1"/>
</dbReference>
<dbReference type="PANTHER" id="PTHR45138:SF9">
    <property type="entry name" value="DIGUANYLATE CYCLASE DGCM-RELATED"/>
    <property type="match status" value="1"/>
</dbReference>
<dbReference type="InterPro" id="IPR050469">
    <property type="entry name" value="Diguanylate_Cyclase"/>
</dbReference>
<evidence type="ECO:0000313" key="2">
    <source>
        <dbReference type="EMBL" id="QGG94282.1"/>
    </source>
</evidence>
<dbReference type="InterPro" id="IPR035965">
    <property type="entry name" value="PAS-like_dom_sf"/>
</dbReference>
<dbReference type="InterPro" id="IPR029787">
    <property type="entry name" value="Nucleotide_cyclase"/>
</dbReference>
<sequence length="438" mass="46925">MQDLHPDLAAFAVAHAPDVLAVLDPEWRLAWLGGATAKVGPELDRALGRPLLDYVHPDDVVQATGALAEASSKPGFHQATVIRMRRDDARLVRLRVTATTVPRPDGDWLVLCGRGEEDDVALELRRRELGAAVARVSEICAGVRWYELHELVPAGLEQVASIVGADRIELVTVAHDRAGGPAAAVALAWVADDDATVGTTRLVAGIDDLRDQPCVRSDVGDGGEKVAEVWYDSANGGSGVVRLHFPDGFPRWEDANSDHVRVLGSVLASTAHRCGEEEQSHHHATRDALTGLLNRRGLLREATTWDDPLPREPVAVVFVDLNGFKAVNDALGHGTGDDVLRATGDALRHAVRADDLVARLGGDEFVVVVPATREDAGELTERIRRALDTVGERWPGISAAVGVSIGGSDEDALDDLIARADAAMYSDKRSSGQPERRA</sequence>
<dbReference type="Proteomes" id="UP000334019">
    <property type="component" value="Chromosome"/>
</dbReference>
<organism evidence="2 3">
    <name type="scientific">Actinomarinicola tropica</name>
    <dbReference type="NCBI Taxonomy" id="2789776"/>
    <lineage>
        <taxon>Bacteria</taxon>
        <taxon>Bacillati</taxon>
        <taxon>Actinomycetota</taxon>
        <taxon>Acidimicrobiia</taxon>
        <taxon>Acidimicrobiales</taxon>
        <taxon>Iamiaceae</taxon>
        <taxon>Actinomarinicola</taxon>
    </lineage>
</organism>
<dbReference type="Gene3D" id="3.30.450.20">
    <property type="entry name" value="PAS domain"/>
    <property type="match status" value="1"/>
</dbReference>
<dbReference type="InterPro" id="IPR043128">
    <property type="entry name" value="Rev_trsase/Diguanyl_cyclase"/>
</dbReference>
<evidence type="ECO:0000259" key="1">
    <source>
        <dbReference type="PROSITE" id="PS50887"/>
    </source>
</evidence>
<evidence type="ECO:0000313" key="3">
    <source>
        <dbReference type="Proteomes" id="UP000334019"/>
    </source>
</evidence>
<keyword evidence="3" id="KW-1185">Reference proteome</keyword>
<dbReference type="SUPFAM" id="SSF55785">
    <property type="entry name" value="PYP-like sensor domain (PAS domain)"/>
    <property type="match status" value="1"/>
</dbReference>
<dbReference type="Pfam" id="PF00990">
    <property type="entry name" value="GGDEF"/>
    <property type="match status" value="1"/>
</dbReference>
<proteinExistence type="predicted"/>
<reference evidence="2 3" key="1">
    <citation type="submission" date="2019-11" db="EMBL/GenBank/DDBJ databases">
        <authorList>
            <person name="He Y."/>
        </authorList>
    </citation>
    <scope>NUCLEOTIDE SEQUENCE [LARGE SCALE GENOMIC DNA]</scope>
    <source>
        <strain evidence="2 3">SCSIO 58843</strain>
    </source>
</reference>
<accession>A0A5Q2RHD5</accession>
<dbReference type="RefSeq" id="WP_153758388.1">
    <property type="nucleotide sequence ID" value="NZ_CP045851.1"/>
</dbReference>
<dbReference type="SMART" id="SM00267">
    <property type="entry name" value="GGDEF"/>
    <property type="match status" value="1"/>
</dbReference>
<name>A0A5Q2RHD5_9ACTN</name>
<dbReference type="KEGG" id="atq:GH723_03745"/>
<dbReference type="AlphaFoldDB" id="A0A5Q2RHD5"/>